<dbReference type="InterPro" id="IPR012337">
    <property type="entry name" value="RNaseH-like_sf"/>
</dbReference>
<dbReference type="EMBL" id="FJVC01000742">
    <property type="protein sequence ID" value="CZT53386.1"/>
    <property type="molecule type" value="Genomic_DNA"/>
</dbReference>
<feature type="domain" description="Integrase catalytic" evidence="2">
    <location>
        <begin position="239"/>
        <end position="329"/>
    </location>
</feature>
<name>A0A1E1MWD5_RHYSE</name>
<dbReference type="InterPro" id="IPR050951">
    <property type="entry name" value="Retrovirus_Pol_polyprotein"/>
</dbReference>
<reference evidence="4" key="1">
    <citation type="submission" date="2016-03" db="EMBL/GenBank/DDBJ databases">
        <authorList>
            <person name="Guldener U."/>
        </authorList>
    </citation>
    <scope>NUCLEOTIDE SEQUENCE [LARGE SCALE GENOMIC DNA]</scope>
</reference>
<evidence type="ECO:0000259" key="2">
    <source>
        <dbReference type="PROSITE" id="PS50994"/>
    </source>
</evidence>
<dbReference type="InterPro" id="IPR041588">
    <property type="entry name" value="Integrase_H2C2"/>
</dbReference>
<dbReference type="Gene3D" id="1.10.340.70">
    <property type="match status" value="1"/>
</dbReference>
<organism evidence="3 4">
    <name type="scientific">Rhynchosporium secalis</name>
    <name type="common">Barley scald fungus</name>
    <dbReference type="NCBI Taxonomy" id="38038"/>
    <lineage>
        <taxon>Eukaryota</taxon>
        <taxon>Fungi</taxon>
        <taxon>Dikarya</taxon>
        <taxon>Ascomycota</taxon>
        <taxon>Pezizomycotina</taxon>
        <taxon>Leotiomycetes</taxon>
        <taxon>Helotiales</taxon>
        <taxon>Ploettnerulaceae</taxon>
        <taxon>Rhynchosporium</taxon>
    </lineage>
</organism>
<keyword evidence="4" id="KW-1185">Reference proteome</keyword>
<sequence>MELFVQEALALGVLHKAGGIILTKPERSEKIRVWLTPKDLCNVLTEPDVQLYKSEEELKFLSSTTLSPSQNPKEIIGSIRKNYMLLWNSAESLITCSDPRKQERLIDTRRDLCKVGLRAQSTEPGYCLDTGSRIPDRCTTKIQIASFRRHYSRYSMSSGNLYIEVTRKKKVCVIEKEVTGVLLKAHDNSSHFIAAITIRKLREYFWPHIARDIRDYIQGYLTYARFRIASKSQTIARVIVSRPIELLSINFIGPFPRFDRATLFYILLAVDYFSRFIWTEATLTNDSETTIQFLKRLFEKDRVLVGIYADLGPHFSAETKAYAESRGVV</sequence>
<dbReference type="Proteomes" id="UP000177625">
    <property type="component" value="Unassembled WGS sequence"/>
</dbReference>
<evidence type="ECO:0000256" key="1">
    <source>
        <dbReference type="ARBA" id="ARBA00022884"/>
    </source>
</evidence>
<evidence type="ECO:0000313" key="4">
    <source>
        <dbReference type="Proteomes" id="UP000177625"/>
    </source>
</evidence>
<dbReference type="PROSITE" id="PS50994">
    <property type="entry name" value="INTEGRASE"/>
    <property type="match status" value="1"/>
</dbReference>
<evidence type="ECO:0000313" key="3">
    <source>
        <dbReference type="EMBL" id="CZT53386.1"/>
    </source>
</evidence>
<dbReference type="GO" id="GO:0015074">
    <property type="term" value="P:DNA integration"/>
    <property type="evidence" value="ECO:0007669"/>
    <property type="project" value="InterPro"/>
</dbReference>
<protein>
    <recommendedName>
        <fullName evidence="2">Integrase catalytic domain-containing protein</fullName>
    </recommendedName>
</protein>
<dbReference type="PANTHER" id="PTHR37984:SF5">
    <property type="entry name" value="PROTEIN NYNRIN-LIKE"/>
    <property type="match status" value="1"/>
</dbReference>
<gene>
    <name evidence="3" type="ORF">RSE6_14903</name>
</gene>
<dbReference type="AlphaFoldDB" id="A0A1E1MWD5"/>
<proteinExistence type="predicted"/>
<dbReference type="GO" id="GO:0005634">
    <property type="term" value="C:nucleus"/>
    <property type="evidence" value="ECO:0007669"/>
    <property type="project" value="UniProtKB-ARBA"/>
</dbReference>
<dbReference type="Pfam" id="PF17921">
    <property type="entry name" value="Integrase_H2C2"/>
    <property type="match status" value="1"/>
</dbReference>
<accession>A0A1E1MWD5</accession>
<dbReference type="GO" id="GO:0003723">
    <property type="term" value="F:RNA binding"/>
    <property type="evidence" value="ECO:0007669"/>
    <property type="project" value="UniProtKB-KW"/>
</dbReference>
<dbReference type="SUPFAM" id="SSF53098">
    <property type="entry name" value="Ribonuclease H-like"/>
    <property type="match status" value="1"/>
</dbReference>
<dbReference type="InterPro" id="IPR001584">
    <property type="entry name" value="Integrase_cat-core"/>
</dbReference>
<dbReference type="PANTHER" id="PTHR37984">
    <property type="entry name" value="PROTEIN CBG26694"/>
    <property type="match status" value="1"/>
</dbReference>
<keyword evidence="1" id="KW-0694">RNA-binding</keyword>
<dbReference type="InterPro" id="IPR036397">
    <property type="entry name" value="RNaseH_sf"/>
</dbReference>
<dbReference type="Gene3D" id="3.30.420.10">
    <property type="entry name" value="Ribonuclease H-like superfamily/Ribonuclease H"/>
    <property type="match status" value="1"/>
</dbReference>